<dbReference type="PANTHER" id="PTHR43126">
    <property type="entry name" value="D-ALANYL-D-ALANINE DIPEPTIDASE"/>
    <property type="match status" value="1"/>
</dbReference>
<evidence type="ECO:0000256" key="6">
    <source>
        <dbReference type="ARBA" id="ARBA00022997"/>
    </source>
</evidence>
<evidence type="ECO:0000256" key="5">
    <source>
        <dbReference type="ARBA" id="ARBA00022833"/>
    </source>
</evidence>
<protein>
    <recommendedName>
        <fullName evidence="9">D-alanyl-D-alanine dipeptidase</fullName>
        <shortName evidence="9">D-Ala-D-Ala dipeptidase</shortName>
        <ecNumber evidence="9">3.4.13.22</ecNumber>
    </recommendedName>
</protein>
<feature type="compositionally biased region" description="Acidic residues" evidence="10">
    <location>
        <begin position="95"/>
        <end position="115"/>
    </location>
</feature>
<evidence type="ECO:0000256" key="7">
    <source>
        <dbReference type="ARBA" id="ARBA00023049"/>
    </source>
</evidence>
<gene>
    <name evidence="12" type="ORF">J40TS1_28330</name>
</gene>
<feature type="compositionally biased region" description="Polar residues" evidence="10">
    <location>
        <begin position="21"/>
        <end position="33"/>
    </location>
</feature>
<reference evidence="12" key="1">
    <citation type="submission" date="2021-03" db="EMBL/GenBank/DDBJ databases">
        <title>Antimicrobial resistance genes in bacteria isolated from Japanese honey, and their potential for conferring macrolide and lincosamide resistance in the American foulbrood pathogen Paenibacillus larvae.</title>
        <authorList>
            <person name="Okamoto M."/>
            <person name="Kumagai M."/>
            <person name="Kanamori H."/>
            <person name="Takamatsu D."/>
        </authorList>
    </citation>
    <scope>NUCLEOTIDE SEQUENCE</scope>
    <source>
        <strain evidence="12">J40TS1</strain>
    </source>
</reference>
<dbReference type="GO" id="GO:0160237">
    <property type="term" value="F:D-Ala-D-Ala dipeptidase activity"/>
    <property type="evidence" value="ECO:0007669"/>
    <property type="project" value="UniProtKB-EC"/>
</dbReference>
<feature type="site" description="Transition state stabilizer" evidence="9">
    <location>
        <position position="192"/>
    </location>
</feature>
<feature type="chain" id="PRO_5038077270" description="D-alanyl-D-alanine dipeptidase" evidence="11">
    <location>
        <begin position="25"/>
        <end position="323"/>
    </location>
</feature>
<dbReference type="CDD" id="cd14817">
    <property type="entry name" value="D-Ala-D-Ala_dipeptidase_VanX"/>
    <property type="match status" value="1"/>
</dbReference>
<evidence type="ECO:0000256" key="2">
    <source>
        <dbReference type="ARBA" id="ARBA00022670"/>
    </source>
</evidence>
<dbReference type="GO" id="GO:0008237">
    <property type="term" value="F:metallopeptidase activity"/>
    <property type="evidence" value="ECO:0007669"/>
    <property type="project" value="UniProtKB-KW"/>
</dbReference>
<keyword evidence="3 9" id="KW-0479">Metal-binding</keyword>
<keyword evidence="13" id="KW-1185">Reference proteome</keyword>
<proteinExistence type="inferred from homology"/>
<dbReference type="HAMAP" id="MF_01924">
    <property type="entry name" value="A_A_dipeptidase"/>
    <property type="match status" value="1"/>
</dbReference>
<dbReference type="InterPro" id="IPR009045">
    <property type="entry name" value="Zn_M74/Hedgehog-like"/>
</dbReference>
<dbReference type="PANTHER" id="PTHR43126:SF1">
    <property type="entry name" value="D-ALANYL-D-ALANINE DIPEPTIDASE"/>
    <property type="match status" value="1"/>
</dbReference>
<feature type="binding site" evidence="9">
    <location>
        <position position="237"/>
    </location>
    <ligand>
        <name>Zn(2+)</name>
        <dbReference type="ChEBI" id="CHEBI:29105"/>
        <note>catalytic</note>
    </ligand>
</feature>
<feature type="binding site" evidence="9">
    <location>
        <position position="244"/>
    </location>
    <ligand>
        <name>Zn(2+)</name>
        <dbReference type="ChEBI" id="CHEBI:29105"/>
        <note>catalytic</note>
    </ligand>
</feature>
<dbReference type="EC" id="3.4.13.22" evidence="9"/>
<dbReference type="RefSeq" id="WP_213516253.1">
    <property type="nucleotide sequence ID" value="NZ_BOSE01000005.1"/>
</dbReference>
<accession>A0A919YRS9</accession>
<evidence type="ECO:0000256" key="11">
    <source>
        <dbReference type="SAM" id="SignalP"/>
    </source>
</evidence>
<feature type="signal peptide" evidence="11">
    <location>
        <begin position="1"/>
        <end position="24"/>
    </location>
</feature>
<sequence>MRLKWLMLCFVVLLAGCAASSPSADNQQQVTNSAEEKGSDKDKDGSVNEISSVADSEGIESAFGTDSNGSDPADDALQQESHSEALTESAKESEPESTIEPEPESIEAQSAEEVEFDKKRELPEGFVYVDEVLEHALYDIRYYGEYNFVGEQIDGYNAPFAILSEKAAAALKKVEQAMEPLGYVLLIYDAYRPQKAVAHFGRWAKDEQDERMKEQFYPDVDKSDVFELGFLARRSGHSRGSTVDLTLADKETGESLDMGGPYDFFGDISAHEAAGLTKEQSELRLLLKETMVAAGFEPYRKEWWHYTLKNEPYPKKYFDFDVE</sequence>
<evidence type="ECO:0000256" key="4">
    <source>
        <dbReference type="ARBA" id="ARBA00022801"/>
    </source>
</evidence>
<keyword evidence="5 9" id="KW-0862">Zinc</keyword>
<evidence type="ECO:0000313" key="12">
    <source>
        <dbReference type="EMBL" id="GIP17191.1"/>
    </source>
</evidence>
<dbReference type="GO" id="GO:0006508">
    <property type="term" value="P:proteolysis"/>
    <property type="evidence" value="ECO:0007669"/>
    <property type="project" value="UniProtKB-KW"/>
</dbReference>
<comment type="catalytic activity">
    <reaction evidence="1 9">
        <text>D-alanyl-D-alanine + H2O = 2 D-alanine</text>
        <dbReference type="Rhea" id="RHEA:20661"/>
        <dbReference type="ChEBI" id="CHEBI:15377"/>
        <dbReference type="ChEBI" id="CHEBI:57416"/>
        <dbReference type="ChEBI" id="CHEBI:57822"/>
        <dbReference type="EC" id="3.4.13.22"/>
    </reaction>
</comment>
<organism evidence="12 13">
    <name type="scientific">Paenibacillus montaniterrae</name>
    <dbReference type="NCBI Taxonomy" id="429341"/>
    <lineage>
        <taxon>Bacteria</taxon>
        <taxon>Bacillati</taxon>
        <taxon>Bacillota</taxon>
        <taxon>Bacilli</taxon>
        <taxon>Bacillales</taxon>
        <taxon>Paenibacillaceae</taxon>
        <taxon>Paenibacillus</taxon>
    </lineage>
</organism>
<dbReference type="GO" id="GO:0008270">
    <property type="term" value="F:zinc ion binding"/>
    <property type="evidence" value="ECO:0007669"/>
    <property type="project" value="UniProtKB-UniRule"/>
</dbReference>
<feature type="region of interest" description="Disordered" evidence="10">
    <location>
        <begin position="21"/>
        <end position="115"/>
    </location>
</feature>
<dbReference type="EMBL" id="BOSE01000005">
    <property type="protein sequence ID" value="GIP17191.1"/>
    <property type="molecule type" value="Genomic_DNA"/>
</dbReference>
<feature type="compositionally biased region" description="Basic and acidic residues" evidence="10">
    <location>
        <begin position="34"/>
        <end position="46"/>
    </location>
</feature>
<comment type="similarity">
    <text evidence="9">Belongs to the peptidase M15D family.</text>
</comment>
<dbReference type="SUPFAM" id="SSF55166">
    <property type="entry name" value="Hedgehog/DD-peptidase"/>
    <property type="match status" value="1"/>
</dbReference>
<dbReference type="Proteomes" id="UP000683139">
    <property type="component" value="Unassembled WGS sequence"/>
</dbReference>
<evidence type="ECO:0000256" key="10">
    <source>
        <dbReference type="SAM" id="MobiDB-lite"/>
    </source>
</evidence>
<evidence type="ECO:0000256" key="9">
    <source>
        <dbReference type="HAMAP-Rule" id="MF_01924"/>
    </source>
</evidence>
<keyword evidence="8" id="KW-0961">Cell wall biogenesis/degradation</keyword>
<dbReference type="GO" id="GO:0071555">
    <property type="term" value="P:cell wall organization"/>
    <property type="evidence" value="ECO:0007669"/>
    <property type="project" value="UniProtKB-KW"/>
</dbReference>
<evidence type="ECO:0000256" key="1">
    <source>
        <dbReference type="ARBA" id="ARBA00001362"/>
    </source>
</evidence>
<name>A0A919YRS9_9BACL</name>
<keyword evidence="7 9" id="KW-0482">Metalloprotease</keyword>
<evidence type="ECO:0000256" key="3">
    <source>
        <dbReference type="ARBA" id="ARBA00022723"/>
    </source>
</evidence>
<keyword evidence="2 9" id="KW-0645">Protease</keyword>
<dbReference type="Pfam" id="PF01427">
    <property type="entry name" value="Peptidase_M15"/>
    <property type="match status" value="1"/>
</dbReference>
<evidence type="ECO:0000256" key="8">
    <source>
        <dbReference type="ARBA" id="ARBA00023316"/>
    </source>
</evidence>
<dbReference type="AlphaFoldDB" id="A0A919YRS9"/>
<feature type="active site" description="Proton donor/acceptor" evidence="9">
    <location>
        <position position="302"/>
    </location>
</feature>
<keyword evidence="11" id="KW-0732">Signal</keyword>
<keyword evidence="4 9" id="KW-0378">Hydrolase</keyword>
<feature type="binding site" evidence="9">
    <location>
        <position position="305"/>
    </location>
    <ligand>
        <name>Zn(2+)</name>
        <dbReference type="ChEBI" id="CHEBI:29105"/>
        <note>catalytic</note>
    </ligand>
</feature>
<comment type="caution">
    <text evidence="12">The sequence shown here is derived from an EMBL/GenBank/DDBJ whole genome shotgun (WGS) entry which is preliminary data.</text>
</comment>
<keyword evidence="6 9" id="KW-0224">Dipeptidase</keyword>
<dbReference type="Gene3D" id="3.30.1380.10">
    <property type="match status" value="1"/>
</dbReference>
<comment type="function">
    <text evidence="9">Catalyzes hydrolysis of the D-alanyl-D-alanine dipeptide.</text>
</comment>
<evidence type="ECO:0000313" key="13">
    <source>
        <dbReference type="Proteomes" id="UP000683139"/>
    </source>
</evidence>
<comment type="cofactor">
    <cofactor evidence="9">
        <name>Zn(2+)</name>
        <dbReference type="ChEBI" id="CHEBI:29105"/>
    </cofactor>
    <text evidence="9">Binds 1 zinc ion per subunit.</text>
</comment>
<feature type="compositionally biased region" description="Basic and acidic residues" evidence="10">
    <location>
        <begin position="81"/>
        <end position="94"/>
    </location>
</feature>
<dbReference type="PROSITE" id="PS51257">
    <property type="entry name" value="PROKAR_LIPOPROTEIN"/>
    <property type="match status" value="1"/>
</dbReference>
<dbReference type="InterPro" id="IPR000755">
    <property type="entry name" value="A_A_dipeptidase"/>
</dbReference>